<evidence type="ECO:0000256" key="2">
    <source>
        <dbReference type="ARBA" id="ARBA00022598"/>
    </source>
</evidence>
<comment type="function">
    <text evidence="7">Aspartyl-tRNA synthetase with relaxed tRNA specificity since it is able to aspartylate not only its cognate tRNA(Asp) but also tRNA(Asn). Reaction proceeds in two steps: L-aspartate is first activated by ATP to form Asp-AMP and then transferred to the acceptor end of tRNA(Asp/Asn).</text>
</comment>
<feature type="binding site" evidence="7">
    <location>
        <begin position="220"/>
        <end position="222"/>
    </location>
    <ligand>
        <name>ATP</name>
        <dbReference type="ChEBI" id="CHEBI:30616"/>
    </ligand>
</feature>
<dbReference type="Gene3D" id="2.40.50.140">
    <property type="entry name" value="Nucleic acid-binding proteins"/>
    <property type="match status" value="1"/>
</dbReference>
<dbReference type="InterPro" id="IPR004365">
    <property type="entry name" value="NA-bd_OB_tRNA"/>
</dbReference>
<comment type="catalytic activity">
    <reaction evidence="7">
        <text>tRNA(Asx) + L-aspartate + ATP = L-aspartyl-tRNA(Asx) + AMP + diphosphate</text>
        <dbReference type="Rhea" id="RHEA:18349"/>
        <dbReference type="Rhea" id="RHEA-COMP:9710"/>
        <dbReference type="Rhea" id="RHEA-COMP:9711"/>
        <dbReference type="ChEBI" id="CHEBI:29991"/>
        <dbReference type="ChEBI" id="CHEBI:30616"/>
        <dbReference type="ChEBI" id="CHEBI:33019"/>
        <dbReference type="ChEBI" id="CHEBI:78442"/>
        <dbReference type="ChEBI" id="CHEBI:78516"/>
        <dbReference type="ChEBI" id="CHEBI:456215"/>
        <dbReference type="EC" id="6.1.1.23"/>
    </reaction>
</comment>
<dbReference type="InterPro" id="IPR004524">
    <property type="entry name" value="Asp-tRNA-ligase_1"/>
</dbReference>
<keyword evidence="7" id="KW-0963">Cytoplasm</keyword>
<dbReference type="InterPro" id="IPR004364">
    <property type="entry name" value="Aa-tRNA-synt_II"/>
</dbReference>
<comment type="subcellular location">
    <subcellularLocation>
        <location evidence="7">Cytoplasm</location>
    </subcellularLocation>
</comment>
<dbReference type="Gene3D" id="3.30.930.10">
    <property type="entry name" value="Bira Bifunctional Protein, Domain 2"/>
    <property type="match status" value="2"/>
</dbReference>
<feature type="binding site" evidence="7">
    <location>
        <position position="371"/>
    </location>
    <ligand>
        <name>ATP</name>
        <dbReference type="ChEBI" id="CHEBI:30616"/>
    </ligand>
</feature>
<dbReference type="SUPFAM" id="SSF50249">
    <property type="entry name" value="Nucleic acid-binding proteins"/>
    <property type="match status" value="1"/>
</dbReference>
<dbReference type="HAMAP" id="MF_00044">
    <property type="entry name" value="Asp_tRNA_synth_type1"/>
    <property type="match status" value="1"/>
</dbReference>
<feature type="binding site" evidence="7">
    <location>
        <position position="174"/>
    </location>
    <ligand>
        <name>L-aspartate</name>
        <dbReference type="ChEBI" id="CHEBI:29991"/>
    </ligand>
</feature>
<organism evidence="9 10">
    <name type="scientific">Candidatus Lloydbacteria bacterium RIFCSPLOWO2_01_FULL_50_20</name>
    <dbReference type="NCBI Taxonomy" id="1798665"/>
    <lineage>
        <taxon>Bacteria</taxon>
        <taxon>Candidatus Lloydiibacteriota</taxon>
    </lineage>
</organism>
<dbReference type="InterPro" id="IPR004115">
    <property type="entry name" value="GAD-like_sf"/>
</dbReference>
<dbReference type="PANTHER" id="PTHR22594">
    <property type="entry name" value="ASPARTYL/LYSYL-TRNA SYNTHETASE"/>
    <property type="match status" value="1"/>
</dbReference>
<dbReference type="CDD" id="cd04317">
    <property type="entry name" value="EcAspRS_like_N"/>
    <property type="match status" value="1"/>
</dbReference>
<reference evidence="9 10" key="1">
    <citation type="journal article" date="2016" name="Nat. Commun.">
        <title>Thousands of microbial genomes shed light on interconnected biogeochemical processes in an aquifer system.</title>
        <authorList>
            <person name="Anantharaman K."/>
            <person name="Brown C.T."/>
            <person name="Hug L.A."/>
            <person name="Sharon I."/>
            <person name="Castelle C.J."/>
            <person name="Probst A.J."/>
            <person name="Thomas B.C."/>
            <person name="Singh A."/>
            <person name="Wilkins M.J."/>
            <person name="Karaoz U."/>
            <person name="Brodie E.L."/>
            <person name="Williams K.H."/>
            <person name="Hubbard S.S."/>
            <person name="Banfield J.F."/>
        </authorList>
    </citation>
    <scope>NUCLEOTIDE SEQUENCE [LARGE SCALE GENOMIC DNA]</scope>
</reference>
<comment type="similarity">
    <text evidence="1 7">Belongs to the class-II aminoacyl-tRNA synthetase family. Type 1 subfamily.</text>
</comment>
<feature type="region of interest" description="Aspartate" evidence="7">
    <location>
        <begin position="198"/>
        <end position="201"/>
    </location>
</feature>
<comment type="caution">
    <text evidence="7">Lacks conserved residue(s) required for the propagation of feature annotation.</text>
</comment>
<dbReference type="GO" id="GO:0003676">
    <property type="term" value="F:nucleic acid binding"/>
    <property type="evidence" value="ECO:0007669"/>
    <property type="project" value="InterPro"/>
</dbReference>
<feature type="binding site" evidence="7">
    <location>
        <position position="332"/>
    </location>
    <ligand>
        <name>L-aspartate</name>
        <dbReference type="ChEBI" id="CHEBI:29991"/>
    </ligand>
</feature>
<feature type="site" description="Important for tRNA non-discrimination" evidence="7">
    <location>
        <position position="30"/>
    </location>
</feature>
<dbReference type="CDD" id="cd00777">
    <property type="entry name" value="AspRS_core"/>
    <property type="match status" value="1"/>
</dbReference>
<evidence type="ECO:0000256" key="3">
    <source>
        <dbReference type="ARBA" id="ARBA00022741"/>
    </source>
</evidence>
<keyword evidence="6 7" id="KW-0030">Aminoacyl-tRNA synthetase</keyword>
<dbReference type="GO" id="GO:0004815">
    <property type="term" value="F:aspartate-tRNA ligase activity"/>
    <property type="evidence" value="ECO:0007669"/>
    <property type="project" value="UniProtKB-UniRule"/>
</dbReference>
<accession>A0A1G2DEI3</accession>
<dbReference type="PRINTS" id="PR01042">
    <property type="entry name" value="TRNASYNTHASP"/>
</dbReference>
<feature type="binding site" evidence="7">
    <location>
        <position position="220"/>
    </location>
    <ligand>
        <name>L-aspartate</name>
        <dbReference type="ChEBI" id="CHEBI:29991"/>
    </ligand>
</feature>
<evidence type="ECO:0000313" key="10">
    <source>
        <dbReference type="Proteomes" id="UP000178534"/>
    </source>
</evidence>
<keyword evidence="4 7" id="KW-0067">ATP-binding</keyword>
<evidence type="ECO:0000256" key="4">
    <source>
        <dbReference type="ARBA" id="ARBA00022840"/>
    </source>
</evidence>
<keyword evidence="5 7" id="KW-0648">Protein biosynthesis</keyword>
<feature type="binding site" evidence="7">
    <location>
        <begin position="423"/>
        <end position="426"/>
    </location>
    <ligand>
        <name>ATP</name>
        <dbReference type="ChEBI" id="CHEBI:30616"/>
    </ligand>
</feature>
<dbReference type="InterPro" id="IPR047090">
    <property type="entry name" value="AspRS_core"/>
</dbReference>
<comment type="subunit">
    <text evidence="7">Homodimer.</text>
</comment>
<proteinExistence type="inferred from homology"/>
<dbReference type="InterPro" id="IPR045864">
    <property type="entry name" value="aa-tRNA-synth_II/BPL/LPL"/>
</dbReference>
<evidence type="ECO:0000256" key="7">
    <source>
        <dbReference type="HAMAP-Rule" id="MF_00044"/>
    </source>
</evidence>
<dbReference type="PANTHER" id="PTHR22594:SF5">
    <property type="entry name" value="ASPARTATE--TRNA LIGASE, MITOCHONDRIAL"/>
    <property type="match status" value="1"/>
</dbReference>
<evidence type="ECO:0000259" key="8">
    <source>
        <dbReference type="PROSITE" id="PS50862"/>
    </source>
</evidence>
<evidence type="ECO:0000256" key="5">
    <source>
        <dbReference type="ARBA" id="ARBA00022917"/>
    </source>
</evidence>
<dbReference type="Proteomes" id="UP000178534">
    <property type="component" value="Unassembled WGS sequence"/>
</dbReference>
<name>A0A1G2DEI3_9BACT</name>
<comment type="caution">
    <text evidence="9">The sequence shown here is derived from an EMBL/GenBank/DDBJ whole genome shotgun (WGS) entry which is preliminary data.</text>
</comment>
<dbReference type="PROSITE" id="PS50862">
    <property type="entry name" value="AA_TRNA_LIGASE_II"/>
    <property type="match status" value="1"/>
</dbReference>
<dbReference type="GO" id="GO:0005524">
    <property type="term" value="F:ATP binding"/>
    <property type="evidence" value="ECO:0007669"/>
    <property type="project" value="UniProtKB-UniRule"/>
</dbReference>
<dbReference type="NCBIfam" id="TIGR00459">
    <property type="entry name" value="aspS_bact"/>
    <property type="match status" value="1"/>
</dbReference>
<dbReference type="STRING" id="1798665.A2942_04065"/>
<gene>
    <name evidence="7" type="primary">aspS</name>
    <name evidence="9" type="ORF">A2942_04065</name>
</gene>
<feature type="domain" description="Aminoacyl-transfer RNA synthetases class-II family profile" evidence="8">
    <location>
        <begin position="141"/>
        <end position="457"/>
    </location>
</feature>
<dbReference type="InterPro" id="IPR002312">
    <property type="entry name" value="Asp/Asn-tRNA-synth_IIb"/>
</dbReference>
<feature type="binding site" evidence="7">
    <location>
        <position position="229"/>
    </location>
    <ligand>
        <name>ATP</name>
        <dbReference type="ChEBI" id="CHEBI:30616"/>
    </ligand>
</feature>
<evidence type="ECO:0000256" key="6">
    <source>
        <dbReference type="ARBA" id="ARBA00023146"/>
    </source>
</evidence>
<keyword evidence="2 7" id="KW-0436">Ligase</keyword>
<dbReference type="EMBL" id="MHLP01000038">
    <property type="protein sequence ID" value="OGZ11361.1"/>
    <property type="molecule type" value="Genomic_DNA"/>
</dbReference>
<dbReference type="InterPro" id="IPR012340">
    <property type="entry name" value="NA-bd_OB-fold"/>
</dbReference>
<dbReference type="GO" id="GO:0005737">
    <property type="term" value="C:cytoplasm"/>
    <property type="evidence" value="ECO:0007669"/>
    <property type="project" value="UniProtKB-SubCell"/>
</dbReference>
<dbReference type="InterPro" id="IPR047089">
    <property type="entry name" value="Asp-tRNA-ligase_1_N"/>
</dbReference>
<dbReference type="SUPFAM" id="SSF55681">
    <property type="entry name" value="Class II aaRS and biotin synthetases"/>
    <property type="match status" value="1"/>
</dbReference>
<protein>
    <recommendedName>
        <fullName evidence="7">Aspartate--tRNA(Asp/Asn) ligase</fullName>
        <ecNumber evidence="7">6.1.1.23</ecNumber>
    </recommendedName>
    <alternativeName>
        <fullName evidence="7">Aspartyl-tRNA synthetase</fullName>
        <shortName evidence="7">AspRS</shortName>
    </alternativeName>
    <alternativeName>
        <fullName evidence="7">Non-discriminating aspartyl-tRNA synthetase</fullName>
        <shortName evidence="7">ND-AspRS</shortName>
    </alternativeName>
</protein>
<dbReference type="GO" id="GO:0006422">
    <property type="term" value="P:aspartyl-tRNA aminoacylation"/>
    <property type="evidence" value="ECO:0007669"/>
    <property type="project" value="UniProtKB-UniRule"/>
</dbReference>
<feature type="binding site" evidence="7">
    <location>
        <position position="378"/>
    </location>
    <ligand>
        <name>L-aspartate</name>
        <dbReference type="ChEBI" id="CHEBI:29991"/>
    </ligand>
</feature>
<sequence>MNERTLIANLKEKIGEEITLKGWVDIRRDHGKLIFIDMRDQSGKVQMVALPNHEEAHDSASKLRPEWVIEVKGKVNPRPEKMVNKDEANGMLEIEMLSVTVLNESETPPIDLRGDGREIGEDVRLKYRYLDLRRPRLQKNIRLRHDVMLYIRNFLSKERFIEIETPLLSKSTPEGARDFLVPSRIEPGKFFALPQSPQQYKQLLMVAGFERYFQFARCLRDEDSRGDRQPEFTQLDIEMSFVDREDVMDVNERLLIALVKELAPHKKIQVIPFPRMSYKEAMEKYGTDKPDLRLDKSDPDLLAFCWVIDFPFFEKTDPSAGSGQASGWTFTHNPFSAPKPEHMEWLMQGSAGEHIGEILTTQYDVALNGFEIGGGSVRNHTPLALKRVFEIMGHKEESINAKFGHMLEAFSFGAPPHGGIAWGLDRLMAILQNEPNIREVIAFAKNGEGKDLMMSAPSDVSPEQLTELGLRVVKGKGG</sequence>
<dbReference type="Gene3D" id="3.30.1360.30">
    <property type="entry name" value="GAD-like domain"/>
    <property type="match status" value="1"/>
</dbReference>
<dbReference type="Pfam" id="PF00152">
    <property type="entry name" value="tRNA-synt_2"/>
    <property type="match status" value="1"/>
</dbReference>
<keyword evidence="3 7" id="KW-0547">Nucleotide-binding</keyword>
<dbReference type="EC" id="6.1.1.23" evidence="7"/>
<dbReference type="Pfam" id="PF01336">
    <property type="entry name" value="tRNA_anti-codon"/>
    <property type="match status" value="1"/>
</dbReference>
<evidence type="ECO:0000256" key="1">
    <source>
        <dbReference type="ARBA" id="ARBA00006303"/>
    </source>
</evidence>
<dbReference type="AlphaFoldDB" id="A0A1G2DEI3"/>
<dbReference type="GO" id="GO:0050560">
    <property type="term" value="F:aspartate-tRNA(Asn) ligase activity"/>
    <property type="evidence" value="ECO:0007669"/>
    <property type="project" value="UniProtKB-EC"/>
</dbReference>
<dbReference type="InterPro" id="IPR006195">
    <property type="entry name" value="aa-tRNA-synth_II"/>
</dbReference>
<evidence type="ECO:0000313" key="9">
    <source>
        <dbReference type="EMBL" id="OGZ11361.1"/>
    </source>
</evidence>